<protein>
    <submittedName>
        <fullName evidence="2">Uncharacterized protein</fullName>
    </submittedName>
</protein>
<dbReference type="Proteomes" id="UP000299102">
    <property type="component" value="Unassembled WGS sequence"/>
</dbReference>
<evidence type="ECO:0000313" key="2">
    <source>
        <dbReference type="EMBL" id="GBP23937.1"/>
    </source>
</evidence>
<keyword evidence="3" id="KW-1185">Reference proteome</keyword>
<accession>A0A4C1UCU1</accession>
<organism evidence="2 3">
    <name type="scientific">Eumeta variegata</name>
    <name type="common">Bagworm moth</name>
    <name type="synonym">Eumeta japonica</name>
    <dbReference type="NCBI Taxonomy" id="151549"/>
    <lineage>
        <taxon>Eukaryota</taxon>
        <taxon>Metazoa</taxon>
        <taxon>Ecdysozoa</taxon>
        <taxon>Arthropoda</taxon>
        <taxon>Hexapoda</taxon>
        <taxon>Insecta</taxon>
        <taxon>Pterygota</taxon>
        <taxon>Neoptera</taxon>
        <taxon>Endopterygota</taxon>
        <taxon>Lepidoptera</taxon>
        <taxon>Glossata</taxon>
        <taxon>Ditrysia</taxon>
        <taxon>Tineoidea</taxon>
        <taxon>Psychidae</taxon>
        <taxon>Oiketicinae</taxon>
        <taxon>Eumeta</taxon>
    </lineage>
</organism>
<reference evidence="2 3" key="1">
    <citation type="journal article" date="2019" name="Commun. Biol.">
        <title>The bagworm genome reveals a unique fibroin gene that provides high tensile strength.</title>
        <authorList>
            <person name="Kono N."/>
            <person name="Nakamura H."/>
            <person name="Ohtoshi R."/>
            <person name="Tomita M."/>
            <person name="Numata K."/>
            <person name="Arakawa K."/>
        </authorList>
    </citation>
    <scope>NUCLEOTIDE SEQUENCE [LARGE SCALE GENOMIC DNA]</scope>
</reference>
<sequence length="189" mass="22068">MQLLRQQRKVGKLLLINVNIRCFLSAIDPVYENQVRLYLYVRDHTNRVLKIGNCKQNQDLYARVHPPYASESRDRLQTDAGRNLYIFIFIYGRNVELGSEGLGLELKARVTWKEREIGIGIEGKSGMESERRFGIGIEGKGKGKGKRKEEEGGRWMEEGKSGWKWWKGKEREWNRNKSGIEKERGIRLE</sequence>
<proteinExistence type="predicted"/>
<name>A0A4C1UCU1_EUMVA</name>
<gene>
    <name evidence="2" type="ORF">EVAR_17574_1</name>
</gene>
<evidence type="ECO:0000256" key="1">
    <source>
        <dbReference type="SAM" id="MobiDB-lite"/>
    </source>
</evidence>
<evidence type="ECO:0000313" key="3">
    <source>
        <dbReference type="Proteomes" id="UP000299102"/>
    </source>
</evidence>
<comment type="caution">
    <text evidence="2">The sequence shown here is derived from an EMBL/GenBank/DDBJ whole genome shotgun (WGS) entry which is preliminary data.</text>
</comment>
<feature type="region of interest" description="Disordered" evidence="1">
    <location>
        <begin position="136"/>
        <end position="160"/>
    </location>
</feature>
<dbReference type="AlphaFoldDB" id="A0A4C1UCU1"/>
<dbReference type="EMBL" id="BGZK01000155">
    <property type="protein sequence ID" value="GBP23937.1"/>
    <property type="molecule type" value="Genomic_DNA"/>
</dbReference>
<feature type="compositionally biased region" description="Basic and acidic residues" evidence="1">
    <location>
        <begin position="147"/>
        <end position="160"/>
    </location>
</feature>